<dbReference type="Proteomes" id="UP000030758">
    <property type="component" value="Unassembled WGS sequence"/>
</dbReference>
<proteinExistence type="predicted"/>
<evidence type="ECO:0000313" key="1">
    <source>
        <dbReference type="EMBL" id="KFD70760.1"/>
    </source>
</evidence>
<gene>
    <name evidence="1" type="ORF">M514_08185</name>
</gene>
<dbReference type="EMBL" id="KL367486">
    <property type="protein sequence ID" value="KFD70760.1"/>
    <property type="molecule type" value="Genomic_DNA"/>
</dbReference>
<dbReference type="AlphaFoldDB" id="A0A085NMR4"/>
<protein>
    <submittedName>
        <fullName evidence="1">Uncharacterized protein</fullName>
    </submittedName>
</protein>
<name>A0A085NMR4_9BILA</name>
<organism evidence="1">
    <name type="scientific">Trichuris suis</name>
    <name type="common">pig whipworm</name>
    <dbReference type="NCBI Taxonomy" id="68888"/>
    <lineage>
        <taxon>Eukaryota</taxon>
        <taxon>Metazoa</taxon>
        <taxon>Ecdysozoa</taxon>
        <taxon>Nematoda</taxon>
        <taxon>Enoplea</taxon>
        <taxon>Dorylaimia</taxon>
        <taxon>Trichinellida</taxon>
        <taxon>Trichuridae</taxon>
        <taxon>Trichuris</taxon>
    </lineage>
</organism>
<feature type="non-terminal residue" evidence="1">
    <location>
        <position position="156"/>
    </location>
</feature>
<accession>A0A085NMR4</accession>
<sequence>YSYPLVPDVGICRNRFRKRETLEERKRKRTGMKEQYTTLYFQFALMRPRLHYHVVLKREGALWKIQFVLFPEGTDMSLCKQSVQDEFAHQTKKKSNRASKKAISLPEATAPNECKQENQVESFVNRVKGKTTAADAAPYLTVLVRYMFHVLNLIMK</sequence>
<reference evidence="1" key="1">
    <citation type="journal article" date="2014" name="Nat. Genet.">
        <title>Genome and transcriptome of the porcine whipworm Trichuris suis.</title>
        <authorList>
            <person name="Jex A.R."/>
            <person name="Nejsum P."/>
            <person name="Schwarz E.M."/>
            <person name="Hu L."/>
            <person name="Young N.D."/>
            <person name="Hall R.S."/>
            <person name="Korhonen P.K."/>
            <person name="Liao S."/>
            <person name="Thamsborg S."/>
            <person name="Xia J."/>
            <person name="Xu P."/>
            <person name="Wang S."/>
            <person name="Scheerlinck J.P."/>
            <person name="Hofmann A."/>
            <person name="Sternberg P.W."/>
            <person name="Wang J."/>
            <person name="Gasser R.B."/>
        </authorList>
    </citation>
    <scope>NUCLEOTIDE SEQUENCE [LARGE SCALE GENOMIC DNA]</scope>
    <source>
        <strain evidence="1">DCEP-RM93F</strain>
    </source>
</reference>
<feature type="non-terminal residue" evidence="1">
    <location>
        <position position="1"/>
    </location>
</feature>